<dbReference type="SUPFAM" id="SSF100950">
    <property type="entry name" value="NagB/RpiA/CoA transferase-like"/>
    <property type="match status" value="1"/>
</dbReference>
<dbReference type="Proteomes" id="UP001290101">
    <property type="component" value="Unassembled WGS sequence"/>
</dbReference>
<evidence type="ECO:0000313" key="1">
    <source>
        <dbReference type="EMBL" id="MDZ5493446.1"/>
    </source>
</evidence>
<keyword evidence="1" id="KW-0808">Transferase</keyword>
<dbReference type="RefSeq" id="WP_322443038.1">
    <property type="nucleotide sequence ID" value="NZ_JAXOTQ010000046.1"/>
</dbReference>
<comment type="caution">
    <text evidence="1">The sequence shown here is derived from an EMBL/GenBank/DDBJ whole genome shotgun (WGS) entry which is preliminary data.</text>
</comment>
<dbReference type="EMBL" id="JAXOTQ010000046">
    <property type="protein sequence ID" value="MDZ5493446.1"/>
    <property type="molecule type" value="Genomic_DNA"/>
</dbReference>
<proteinExistence type="predicted"/>
<evidence type="ECO:0000313" key="2">
    <source>
        <dbReference type="Proteomes" id="UP001290101"/>
    </source>
</evidence>
<accession>A0ABU5JLJ7</accession>
<dbReference type="Gene3D" id="3.40.1080.10">
    <property type="entry name" value="Glutaconate Coenzyme A-transferase"/>
    <property type="match status" value="1"/>
</dbReference>
<gene>
    <name evidence="1" type="ORF">U2F25_28950</name>
</gene>
<dbReference type="InterPro" id="IPR037171">
    <property type="entry name" value="NagB/RpiA_transferase-like"/>
</dbReference>
<dbReference type="SMART" id="SM00882">
    <property type="entry name" value="CoA_trans"/>
    <property type="match status" value="1"/>
</dbReference>
<protein>
    <submittedName>
        <fullName evidence="1">CoA-transferase</fullName>
        <ecNumber evidence="1">2.8.3.-</ecNumber>
    </submittedName>
</protein>
<organism evidence="1 2">
    <name type="scientific">Micromonospora sicca</name>
    <dbReference type="NCBI Taxonomy" id="2202420"/>
    <lineage>
        <taxon>Bacteria</taxon>
        <taxon>Bacillati</taxon>
        <taxon>Actinomycetota</taxon>
        <taxon>Actinomycetes</taxon>
        <taxon>Micromonosporales</taxon>
        <taxon>Micromonosporaceae</taxon>
        <taxon>Micromonospora</taxon>
    </lineage>
</organism>
<dbReference type="EC" id="2.8.3.-" evidence="1"/>
<dbReference type="GO" id="GO:0016740">
    <property type="term" value="F:transferase activity"/>
    <property type="evidence" value="ECO:0007669"/>
    <property type="project" value="UniProtKB-KW"/>
</dbReference>
<dbReference type="InterPro" id="IPR004165">
    <property type="entry name" value="CoA_trans_fam_I"/>
</dbReference>
<reference evidence="1 2" key="1">
    <citation type="submission" date="2023-12" db="EMBL/GenBank/DDBJ databases">
        <title>Micromonospora sp. nov., isolated from Atacama Desert.</title>
        <authorList>
            <person name="Carro L."/>
            <person name="Golinska P."/>
            <person name="Klenk H.-P."/>
            <person name="Goodfellow M."/>
        </authorList>
    </citation>
    <scope>NUCLEOTIDE SEQUENCE [LARGE SCALE GENOMIC DNA]</scope>
    <source>
        <strain evidence="1 2">4G53</strain>
    </source>
</reference>
<name>A0ABU5JLJ7_9ACTN</name>
<keyword evidence="2" id="KW-1185">Reference proteome</keyword>
<dbReference type="Pfam" id="PF01144">
    <property type="entry name" value="CoA_trans"/>
    <property type="match status" value="1"/>
</dbReference>
<sequence>MRLSLADAVARHVQPGRRVYLGNFGAQLFAVGHELIRQGAHDIDAVIASGGLLMDQLLGAGVLRSATYGHCWSPVGPAPAWNFRRAAQAGDTSVGLHELSLGLLNAALTAGAWGVPFLPVPDLPGTGYMDEDWSRGRLTTASCEFGATRVVKAEVPDVAFVHVDLADPDGNGVVRGPLGEVLVAAQAARTTVLVAEQLADRLTVRRAGISIPGVLVSAVVEAPGAVAPDGAVGRYSRDVAAYQRYSQRSATPEGFASWLKEEVRQ</sequence>